<dbReference type="OrthoDB" id="78947at2759"/>
<feature type="domain" description="Thioredoxin" evidence="2">
    <location>
        <begin position="15"/>
        <end position="116"/>
    </location>
</feature>
<dbReference type="GO" id="GO:0047134">
    <property type="term" value="F:protein-disulfide reductase [NAD(P)H] activity"/>
    <property type="evidence" value="ECO:0007669"/>
    <property type="project" value="InterPro"/>
</dbReference>
<dbReference type="InterPro" id="IPR036249">
    <property type="entry name" value="Thioredoxin-like_sf"/>
</dbReference>
<evidence type="ECO:0000259" key="2">
    <source>
        <dbReference type="Pfam" id="PF06110"/>
    </source>
</evidence>
<keyword evidence="5" id="KW-1185">Reference proteome</keyword>
<dbReference type="FunCoup" id="U5HD42">
    <property type="interactions" value="281"/>
</dbReference>
<dbReference type="HOGENOM" id="CLU_120161_2_0_1"/>
<accession>U5HD42</accession>
<reference evidence="3 5" key="3">
    <citation type="journal article" date="2015" name="BMC Genomics">
        <title>Sex and parasites: genomic and transcriptomic analysis of Microbotryum lychnidis-dioicae, the biotrophic and plant-castrating anther smut fungus.</title>
        <authorList>
            <person name="Perlin M.H."/>
            <person name="Amselem J."/>
            <person name="Fontanillas E."/>
            <person name="Toh S.S."/>
            <person name="Chen Z."/>
            <person name="Goldberg J."/>
            <person name="Duplessis S."/>
            <person name="Henrissat B."/>
            <person name="Young S."/>
            <person name="Zeng Q."/>
            <person name="Aguileta G."/>
            <person name="Petit E."/>
            <person name="Badouin H."/>
            <person name="Andrews J."/>
            <person name="Razeeq D."/>
            <person name="Gabaldon T."/>
            <person name="Quesneville H."/>
            <person name="Giraud T."/>
            <person name="Hood M.E."/>
            <person name="Schultz D.J."/>
            <person name="Cuomo C.A."/>
        </authorList>
    </citation>
    <scope>NUCLEOTIDE SEQUENCE [LARGE SCALE GENOMIC DNA]</scope>
    <source>
        <strain evidence="5">p1A1 Lamole</strain>
        <strain evidence="3">P1A1 Lamole</strain>
    </source>
</reference>
<reference evidence="5" key="1">
    <citation type="submission" date="2010-11" db="EMBL/GenBank/DDBJ databases">
        <title>The genome sequence of Microbotryum violaceum strain p1A1 Lamole.</title>
        <authorList>
            <person name="Cuomo C."/>
            <person name="Perlin M."/>
            <person name="Young S.K."/>
            <person name="Zeng Q."/>
            <person name="Gargeya S."/>
            <person name="Alvarado L."/>
            <person name="Berlin A."/>
            <person name="Chapman S.B."/>
            <person name="Chen Z."/>
            <person name="Freedman E."/>
            <person name="Gellesch M."/>
            <person name="Goldberg J."/>
            <person name="Griggs A."/>
            <person name="Gujja S."/>
            <person name="Heilman E."/>
            <person name="Heiman D."/>
            <person name="Howarth C."/>
            <person name="Mehta T."/>
            <person name="Neiman D."/>
            <person name="Pearson M."/>
            <person name="Roberts A."/>
            <person name="Saif S."/>
            <person name="Shea T."/>
            <person name="Shenoy N."/>
            <person name="Sisk P."/>
            <person name="Stolte C."/>
            <person name="Sykes S."/>
            <person name="White J."/>
            <person name="Yandava C."/>
            <person name="Haas B."/>
            <person name="Nusbaum C."/>
            <person name="Birren B."/>
        </authorList>
    </citation>
    <scope>NUCLEOTIDE SEQUENCE [LARGE SCALE GENOMIC DNA]</scope>
    <source>
        <strain evidence="5">p1A1 Lamole</strain>
    </source>
</reference>
<organism evidence="3">
    <name type="scientific">Microbotryum lychnidis-dioicae (strain p1A1 Lamole / MvSl-1064)</name>
    <name type="common">Anther smut fungus</name>
    <dbReference type="NCBI Taxonomy" id="683840"/>
    <lineage>
        <taxon>Eukaryota</taxon>
        <taxon>Fungi</taxon>
        <taxon>Dikarya</taxon>
        <taxon>Basidiomycota</taxon>
        <taxon>Pucciniomycotina</taxon>
        <taxon>Microbotryomycetes</taxon>
        <taxon>Microbotryales</taxon>
        <taxon>Microbotryaceae</taxon>
        <taxon>Microbotryum</taxon>
    </lineage>
</organism>
<dbReference type="AlphaFoldDB" id="U5HD42"/>
<dbReference type="EMBL" id="AEIJ01000502">
    <property type="status" value="NOT_ANNOTATED_CDS"/>
    <property type="molecule type" value="Genomic_DNA"/>
</dbReference>
<gene>
    <name evidence="3" type="ORF">MVLG_05059</name>
</gene>
<evidence type="ECO:0000313" key="5">
    <source>
        <dbReference type="Proteomes" id="UP000017200"/>
    </source>
</evidence>
<evidence type="ECO:0000256" key="1">
    <source>
        <dbReference type="ARBA" id="ARBA00008987"/>
    </source>
</evidence>
<dbReference type="OMA" id="DYDCLDA"/>
<reference evidence="3" key="2">
    <citation type="submission" date="2010-11" db="EMBL/GenBank/DDBJ databases">
        <authorList>
            <consortium name="The Broad Institute Genome Sequencing Platform"/>
            <person name="Earl A."/>
            <person name="Ward D."/>
            <person name="Feldgarden M."/>
            <person name="Gevers D."/>
            <person name="Butler R."/>
            <person name="Young S.K."/>
            <person name="Zeng Q."/>
            <person name="Gargeya S."/>
            <person name="Fitzgerald M."/>
            <person name="Haas B."/>
            <person name="Abouelleil A."/>
            <person name="Alvarado L."/>
            <person name="Arachchi H.M."/>
            <person name="Berlin A."/>
            <person name="Brown A."/>
            <person name="Chapman S.B."/>
            <person name="Chen Z."/>
            <person name="Dunbar C."/>
            <person name="Freedman E."/>
            <person name="Gearin G."/>
            <person name="Gellesch M."/>
            <person name="Goldberg J."/>
            <person name="Griggs A."/>
            <person name="Gujja S."/>
            <person name="Heilman E."/>
            <person name="Heiman D."/>
            <person name="Howarth C."/>
            <person name="Larson L."/>
            <person name="Lui A."/>
            <person name="MacDonald P.J.P."/>
            <person name="Mehta T."/>
            <person name="Montmayeur A."/>
            <person name="Murphy C."/>
            <person name="Neiman D."/>
            <person name="Pearson M."/>
            <person name="Priest M."/>
            <person name="Roberts A."/>
            <person name="Saif S."/>
            <person name="Shea T."/>
            <person name="Shenoy N."/>
            <person name="Sisk P."/>
            <person name="Stolte C."/>
            <person name="Sykes S."/>
            <person name="White J."/>
            <person name="Yandava C."/>
            <person name="Wortman J."/>
            <person name="Nusbaum C."/>
            <person name="Birren B."/>
        </authorList>
    </citation>
    <scope>NUCLEOTIDE SEQUENCE</scope>
    <source>
        <strain evidence="3">P1A1 Lamole</strain>
    </source>
</reference>
<dbReference type="Gene3D" id="3.40.30.10">
    <property type="entry name" value="Glutaredoxin"/>
    <property type="match status" value="1"/>
</dbReference>
<reference evidence="4" key="4">
    <citation type="submission" date="2015-06" db="UniProtKB">
        <authorList>
            <consortium name="EnsemblFungi"/>
        </authorList>
    </citation>
    <scope>IDENTIFICATION</scope>
</reference>
<proteinExistence type="inferred from homology"/>
<dbReference type="InterPro" id="IPR010357">
    <property type="entry name" value="TXNDC17_dom"/>
</dbReference>
<dbReference type="PANTHER" id="PTHR12452:SF0">
    <property type="entry name" value="THIOREDOXIN DOMAIN-CONTAINING PROTEIN 17"/>
    <property type="match status" value="1"/>
</dbReference>
<dbReference type="Pfam" id="PF06110">
    <property type="entry name" value="TXD17-like_Trx"/>
    <property type="match status" value="1"/>
</dbReference>
<dbReference type="InterPro" id="IPR045108">
    <property type="entry name" value="TXNDC17-like"/>
</dbReference>
<evidence type="ECO:0000313" key="4">
    <source>
        <dbReference type="EnsemblFungi" id="MVLG_05059T0"/>
    </source>
</evidence>
<dbReference type="PANTHER" id="PTHR12452">
    <property type="entry name" value="42-9-9 PROTEIN-RELATED"/>
    <property type="match status" value="1"/>
</dbReference>
<evidence type="ECO:0000313" key="3">
    <source>
        <dbReference type="EMBL" id="KDE04493.1"/>
    </source>
</evidence>
<protein>
    <recommendedName>
        <fullName evidence="2">Thioredoxin domain-containing protein</fullName>
    </recommendedName>
</protein>
<comment type="similarity">
    <text evidence="1">Belongs to the thioredoxin family.</text>
</comment>
<dbReference type="EnsemblFungi" id="MVLG_05059T0">
    <property type="protein sequence ID" value="MVLG_05059T0"/>
    <property type="gene ID" value="MVLG_05059"/>
</dbReference>
<dbReference type="EMBL" id="GL541705">
    <property type="protein sequence ID" value="KDE04493.1"/>
    <property type="molecule type" value="Genomic_DNA"/>
</dbReference>
<dbReference type="Proteomes" id="UP000017200">
    <property type="component" value="Unassembled WGS sequence"/>
</dbReference>
<dbReference type="InParanoid" id="U5HD42"/>
<sequence>MPLVFPSFSVQSPDQVLSQVPEATSSASPFFLTFFASIDPNTGESWCIDCRKAQPVIDQHVPEANSALVFVGDRSEWKSSPLREAFGISRIPTIVKLTSKPSATSVSDSTSSHLVESDILDQAKLKKFLNLE</sequence>
<dbReference type="GO" id="GO:0005829">
    <property type="term" value="C:cytosol"/>
    <property type="evidence" value="ECO:0007669"/>
    <property type="project" value="TreeGrafter"/>
</dbReference>
<dbReference type="SUPFAM" id="SSF52833">
    <property type="entry name" value="Thioredoxin-like"/>
    <property type="match status" value="1"/>
</dbReference>
<name>U5HD42_USTV1</name>